<gene>
    <name evidence="2" type="ordered locus">MexAM1_META2p0314</name>
</gene>
<evidence type="ECO:0008006" key="4">
    <source>
        <dbReference type="Google" id="ProtNLM"/>
    </source>
</evidence>
<proteinExistence type="predicted"/>
<dbReference type="AlphaFoldDB" id="C5B405"/>
<sequence>MPFFHVTREDRLPSILRHGLGGAGGGKNWDCGNGVYLASDPAVGLAVMIQHYCEHGSVDRPPALEVASWRCIVVDDARIRPELLRPDPEIAGGRSMIYDGVIDVRGMPVLAVDDVLGPGVRGDPPETSCHAARPAQVTRTM</sequence>
<accession>C5B405</accession>
<evidence type="ECO:0000313" key="3">
    <source>
        <dbReference type="Proteomes" id="UP000009081"/>
    </source>
</evidence>
<dbReference type="HOGENOM" id="CLU_1823093_0_0_5"/>
<dbReference type="OrthoDB" id="8453783at2"/>
<dbReference type="Proteomes" id="UP000009081">
    <property type="component" value="Plasmid megaplasmid"/>
</dbReference>
<evidence type="ECO:0000256" key="1">
    <source>
        <dbReference type="SAM" id="MobiDB-lite"/>
    </source>
</evidence>
<name>C5B405_METEA</name>
<evidence type="ECO:0000313" key="2">
    <source>
        <dbReference type="EMBL" id="ACS43187.1"/>
    </source>
</evidence>
<keyword evidence="3" id="KW-1185">Reference proteome</keyword>
<organism evidence="2 3">
    <name type="scientific">Methylorubrum extorquens (strain ATCC 14718 / DSM 1338 / JCM 2805 / NCIMB 9133 / AM1)</name>
    <name type="common">Methylobacterium extorquens</name>
    <dbReference type="NCBI Taxonomy" id="272630"/>
    <lineage>
        <taxon>Bacteria</taxon>
        <taxon>Pseudomonadati</taxon>
        <taxon>Pseudomonadota</taxon>
        <taxon>Alphaproteobacteria</taxon>
        <taxon>Hyphomicrobiales</taxon>
        <taxon>Methylobacteriaceae</taxon>
        <taxon>Methylorubrum</taxon>
    </lineage>
</organism>
<keyword evidence="2" id="KW-0614">Plasmid</keyword>
<reference evidence="2 3" key="1">
    <citation type="journal article" date="2009" name="PLoS ONE">
        <title>Methylobacterium genome sequences: a reference blueprint to investigate microbial metabolism of C1 compounds from natural and industrial sources.</title>
        <authorList>
            <person name="Vuilleumier S."/>
            <person name="Chistoserdova L."/>
            <person name="Lee M.-C."/>
            <person name="Bringel F."/>
            <person name="Lajus A."/>
            <person name="Zhou Y."/>
            <person name="Gourion B."/>
            <person name="Barbe V."/>
            <person name="Chang J."/>
            <person name="Cruveiller S."/>
            <person name="Dossat C."/>
            <person name="Gillett W."/>
            <person name="Gruffaz C."/>
            <person name="Haugen E."/>
            <person name="Hourcade E."/>
            <person name="Levy R."/>
            <person name="Mangenot S."/>
            <person name="Muller E."/>
            <person name="Nadalig T."/>
            <person name="Pagni M."/>
            <person name="Penny C."/>
            <person name="Peyraud R."/>
            <person name="Robinson D.G."/>
            <person name="Roche D."/>
            <person name="Rouy Z."/>
            <person name="Saenampechek C."/>
            <person name="Salvignol G."/>
            <person name="Vallenet D."/>
            <person name="Wu Z."/>
            <person name="Marx C.J."/>
            <person name="Vorholt J.A."/>
            <person name="Olson M.V."/>
            <person name="Kaul R."/>
            <person name="Weissenbach J."/>
            <person name="Medigue C."/>
            <person name="Lidstrom M.E."/>
        </authorList>
    </citation>
    <scope>NUCLEOTIDE SEQUENCE [LARGE SCALE GENOMIC DNA]</scope>
    <source>
        <strain evidence="3">ATCC 14718 / DSM 1338 / JCM 2805 / NCIMB 9133 / AM1</strain>
    </source>
</reference>
<feature type="region of interest" description="Disordered" evidence="1">
    <location>
        <begin position="121"/>
        <end position="141"/>
    </location>
</feature>
<dbReference type="EMBL" id="CP001511">
    <property type="protein sequence ID" value="ACS43187.1"/>
    <property type="molecule type" value="Genomic_DNA"/>
</dbReference>
<protein>
    <recommendedName>
        <fullName evidence="4">RES domain-containing protein</fullName>
    </recommendedName>
</protein>
<dbReference type="Gene3D" id="3.90.228.10">
    <property type="match status" value="1"/>
</dbReference>
<dbReference type="KEGG" id="mea:Mex_2p0314"/>
<geneLocation type="plasmid" evidence="2 3">
    <name>megaplasmid</name>
</geneLocation>
<dbReference type="RefSeq" id="WP_012753671.1">
    <property type="nucleotide sequence ID" value="NC_012811.1"/>
</dbReference>